<dbReference type="Pfam" id="PF03062">
    <property type="entry name" value="MBOAT"/>
    <property type="match status" value="1"/>
</dbReference>
<dbReference type="EMBL" id="CAJOBR010033109">
    <property type="protein sequence ID" value="CAF5001865.1"/>
    <property type="molecule type" value="Genomic_DNA"/>
</dbReference>
<gene>
    <name evidence="8" type="ORF">QYT958_LOCUS38208</name>
</gene>
<dbReference type="Proteomes" id="UP000663848">
    <property type="component" value="Unassembled WGS sequence"/>
</dbReference>
<protein>
    <submittedName>
        <fullName evidence="8">Uncharacterized protein</fullName>
    </submittedName>
</protein>
<dbReference type="PANTHER" id="PTHR13906">
    <property type="entry name" value="PORCUPINE"/>
    <property type="match status" value="1"/>
</dbReference>
<sequence length="196" mass="23056">MSAIHIHRLIYDYGNYTLDISGPLMINTQKLTALAFAFYDGYRSQQRAKRRRPDDDKDFPPLNADQEKQKITDIPHPIEFLSYVFYFHGICVGPLCFYKDYLDYIEGRNLLVIPTSRAENTETSDTTDEYRPEIVQPSTFWPVCTKLAQCALWGYILLFYTPYFTIEYNISKEMVNSPLFKRIQYLLFSTFCTRAK</sequence>
<feature type="compositionally biased region" description="Basic and acidic residues" evidence="7">
    <location>
        <begin position="52"/>
        <end position="66"/>
    </location>
</feature>
<reference evidence="8" key="1">
    <citation type="submission" date="2021-02" db="EMBL/GenBank/DDBJ databases">
        <authorList>
            <person name="Nowell W R."/>
        </authorList>
    </citation>
    <scope>NUCLEOTIDE SEQUENCE</scope>
</reference>
<evidence type="ECO:0000256" key="7">
    <source>
        <dbReference type="SAM" id="MobiDB-lite"/>
    </source>
</evidence>
<evidence type="ECO:0000256" key="2">
    <source>
        <dbReference type="ARBA" id="ARBA00022679"/>
    </source>
</evidence>
<dbReference type="GO" id="GO:0016020">
    <property type="term" value="C:membrane"/>
    <property type="evidence" value="ECO:0007669"/>
    <property type="project" value="UniProtKB-SubCell"/>
</dbReference>
<dbReference type="GO" id="GO:0030258">
    <property type="term" value="P:lipid modification"/>
    <property type="evidence" value="ECO:0007669"/>
    <property type="project" value="TreeGrafter"/>
</dbReference>
<dbReference type="InterPro" id="IPR049941">
    <property type="entry name" value="LPLAT_7/PORCN-like"/>
</dbReference>
<feature type="region of interest" description="Disordered" evidence="7">
    <location>
        <begin position="47"/>
        <end position="66"/>
    </location>
</feature>
<evidence type="ECO:0000313" key="9">
    <source>
        <dbReference type="Proteomes" id="UP000663848"/>
    </source>
</evidence>
<dbReference type="PANTHER" id="PTHR13906:SF4">
    <property type="entry name" value="LYSOPHOSPHOLIPID ACYLTRANSFERASE 6"/>
    <property type="match status" value="1"/>
</dbReference>
<evidence type="ECO:0000256" key="1">
    <source>
        <dbReference type="ARBA" id="ARBA00004141"/>
    </source>
</evidence>
<accession>A0A822AAY3</accession>
<evidence type="ECO:0000313" key="8">
    <source>
        <dbReference type="EMBL" id="CAF5001865.1"/>
    </source>
</evidence>
<evidence type="ECO:0000256" key="4">
    <source>
        <dbReference type="ARBA" id="ARBA00022989"/>
    </source>
</evidence>
<name>A0A822AAY3_9BILA</name>
<comment type="subcellular location">
    <subcellularLocation>
        <location evidence="1">Membrane</location>
        <topology evidence="1">Multi-pass membrane protein</topology>
    </subcellularLocation>
</comment>
<evidence type="ECO:0000256" key="5">
    <source>
        <dbReference type="ARBA" id="ARBA00023136"/>
    </source>
</evidence>
<evidence type="ECO:0000256" key="3">
    <source>
        <dbReference type="ARBA" id="ARBA00022692"/>
    </source>
</evidence>
<evidence type="ECO:0000256" key="6">
    <source>
        <dbReference type="ARBA" id="ARBA00023315"/>
    </source>
</evidence>
<dbReference type="AlphaFoldDB" id="A0A822AAY3"/>
<keyword evidence="3" id="KW-0812">Transmembrane</keyword>
<keyword evidence="4" id="KW-1133">Transmembrane helix</keyword>
<keyword evidence="5" id="KW-0472">Membrane</keyword>
<proteinExistence type="predicted"/>
<keyword evidence="2" id="KW-0808">Transferase</keyword>
<organism evidence="8 9">
    <name type="scientific">Rotaria socialis</name>
    <dbReference type="NCBI Taxonomy" id="392032"/>
    <lineage>
        <taxon>Eukaryota</taxon>
        <taxon>Metazoa</taxon>
        <taxon>Spiralia</taxon>
        <taxon>Gnathifera</taxon>
        <taxon>Rotifera</taxon>
        <taxon>Eurotatoria</taxon>
        <taxon>Bdelloidea</taxon>
        <taxon>Philodinida</taxon>
        <taxon>Philodinidae</taxon>
        <taxon>Rotaria</taxon>
    </lineage>
</organism>
<comment type="caution">
    <text evidence="8">The sequence shown here is derived from an EMBL/GenBank/DDBJ whole genome shotgun (WGS) entry which is preliminary data.</text>
</comment>
<keyword evidence="6" id="KW-0012">Acyltransferase</keyword>
<dbReference type="GO" id="GO:0016746">
    <property type="term" value="F:acyltransferase activity"/>
    <property type="evidence" value="ECO:0007669"/>
    <property type="project" value="UniProtKB-KW"/>
</dbReference>
<dbReference type="InterPro" id="IPR004299">
    <property type="entry name" value="MBOAT_fam"/>
</dbReference>